<dbReference type="InterPro" id="IPR036047">
    <property type="entry name" value="F-box-like_dom_sf"/>
</dbReference>
<dbReference type="PANTHER" id="PTHR33994">
    <property type="entry name" value="OS04G0515000 PROTEIN"/>
    <property type="match status" value="1"/>
</dbReference>
<organism evidence="2">
    <name type="scientific">Triticum aestivum</name>
    <name type="common">Wheat</name>
    <dbReference type="NCBI Taxonomy" id="4565"/>
    <lineage>
        <taxon>Eukaryota</taxon>
        <taxon>Viridiplantae</taxon>
        <taxon>Streptophyta</taxon>
        <taxon>Embryophyta</taxon>
        <taxon>Tracheophyta</taxon>
        <taxon>Spermatophyta</taxon>
        <taxon>Magnoliopsida</taxon>
        <taxon>Liliopsida</taxon>
        <taxon>Poales</taxon>
        <taxon>Poaceae</taxon>
        <taxon>BOP clade</taxon>
        <taxon>Pooideae</taxon>
        <taxon>Triticodae</taxon>
        <taxon>Triticeae</taxon>
        <taxon>Triticinae</taxon>
        <taxon>Triticum</taxon>
    </lineage>
</organism>
<dbReference type="ExpressionAtlas" id="A0A077S211">
    <property type="expression patterns" value="baseline"/>
</dbReference>
<dbReference type="PROSITE" id="PS50181">
    <property type="entry name" value="FBOX"/>
    <property type="match status" value="1"/>
</dbReference>
<reference evidence="2" key="1">
    <citation type="journal article" date="2014" name="Science">
        <title>Structural and functional partitioning of bread wheat chromosome 3B.</title>
        <authorList>
            <person name="Choulet F."/>
            <person name="Alberti A."/>
            <person name="Theil S."/>
            <person name="Glover N."/>
            <person name="Barbe V."/>
            <person name="Daron J."/>
            <person name="Pingault L."/>
            <person name="Sourdille P."/>
            <person name="Couloux A."/>
            <person name="Paux E."/>
            <person name="Leroy P."/>
            <person name="Mangenot S."/>
            <person name="Guilhot N."/>
            <person name="Le Gouis J."/>
            <person name="Balfourier F."/>
            <person name="Alaux M."/>
            <person name="Jamilloux V."/>
            <person name="Poulain J."/>
            <person name="Durand C."/>
            <person name="Bellec A."/>
            <person name="Gaspin C."/>
            <person name="Safar J."/>
            <person name="Dolezel J."/>
            <person name="Rogers J."/>
            <person name="Vandepoele K."/>
            <person name="Aury J.M."/>
            <person name="Mayer K."/>
            <person name="Berges H."/>
            <person name="Quesneville H."/>
            <person name="Wincker P."/>
            <person name="Feuillet C."/>
        </authorList>
    </citation>
    <scope>NUCLEOTIDE SEQUENCE</scope>
</reference>
<dbReference type="EMBL" id="HG670306">
    <property type="protein sequence ID" value="CDM83799.1"/>
    <property type="molecule type" value="Genomic_DNA"/>
</dbReference>
<accession>A0A077S211</accession>
<dbReference type="Gene3D" id="1.20.1280.50">
    <property type="match status" value="1"/>
</dbReference>
<dbReference type="PANTHER" id="PTHR33994:SF38">
    <property type="entry name" value="LATE EMBRYOGENESIS ABUNDANT PROTEIN LEA-2 SUBGROUP DOMAIN-CONTAINING PROTEIN"/>
    <property type="match status" value="1"/>
</dbReference>
<feature type="domain" description="F-box" evidence="1">
    <location>
        <begin position="3"/>
        <end position="50"/>
    </location>
</feature>
<dbReference type="Pfam" id="PF00646">
    <property type="entry name" value="F-box"/>
    <property type="match status" value="1"/>
</dbReference>
<dbReference type="AlphaFoldDB" id="A0A077S211"/>
<proteinExistence type="predicted"/>
<sequence>MALVAAQLLPDGVLASVLRHLAPRSLAASRCVCKSWRAVVDDWRLLRTDLLPLSLSGIFFMEEIFPALPKFFASPSIDGKIAARLDYLDTKFEAPCAGLEDFADDMCLAFDPTVSPHYEVTEARSPEAPRTAVPADPISSSTAFNITLHAVNRRPGDRCYRHGEAVVLYSGLTVAWGRTPRFCVGAMDARDVTVVAWADDGVELPTLLRDKMAAERRAGSVELEVDVRLFRGDDGSARPTWMQCKVTTGGQKLPDGVPCTVRPVLSCPRYIISTICEFALLIWLFGTAYCYLTYDLPREFAVHLAPILSNGSAGAPAAATSVPRAFDVVLHAGNRRATERCYNHGEGAVTYGGFTVASGRAPDFCVPWKGAREVPFRLAWDWDDGAGLPEHLRGRIAAAEKVGAVEFEVQVRLLRGGDARSGTGTPTWMWCKARIGGAPGAVAPWPCTVFAPQNWFSPLA</sequence>
<dbReference type="InterPro" id="IPR001810">
    <property type="entry name" value="F-box_dom"/>
</dbReference>
<dbReference type="SMART" id="SM00256">
    <property type="entry name" value="FBOX"/>
    <property type="match status" value="1"/>
</dbReference>
<evidence type="ECO:0000259" key="1">
    <source>
        <dbReference type="PROSITE" id="PS50181"/>
    </source>
</evidence>
<evidence type="ECO:0000313" key="2">
    <source>
        <dbReference type="EMBL" id="CDM83799.1"/>
    </source>
</evidence>
<gene>
    <name evidence="2" type="ORF">TRAES_3BF092100040CFD_c1</name>
</gene>
<protein>
    <recommendedName>
        <fullName evidence="1">F-box domain-containing protein</fullName>
    </recommendedName>
</protein>
<dbReference type="SUPFAM" id="SSF81383">
    <property type="entry name" value="F-box domain"/>
    <property type="match status" value="1"/>
</dbReference>
<dbReference type="HOGENOM" id="CLU_595051_0_0_1"/>
<name>A0A077S211_WHEAT</name>